<dbReference type="Pfam" id="PF00560">
    <property type="entry name" value="LRR_1"/>
    <property type="match status" value="2"/>
</dbReference>
<keyword evidence="2" id="KW-1003">Cell membrane</keyword>
<organism evidence="7 8">
    <name type="scientific">Seminavis robusta</name>
    <dbReference type="NCBI Taxonomy" id="568900"/>
    <lineage>
        <taxon>Eukaryota</taxon>
        <taxon>Sar</taxon>
        <taxon>Stramenopiles</taxon>
        <taxon>Ochrophyta</taxon>
        <taxon>Bacillariophyta</taxon>
        <taxon>Bacillariophyceae</taxon>
        <taxon>Bacillariophycidae</taxon>
        <taxon>Naviculales</taxon>
        <taxon>Naviculaceae</taxon>
        <taxon>Seminavis</taxon>
    </lineage>
</organism>
<dbReference type="FunFam" id="3.80.10.10:FF:000383">
    <property type="entry name" value="Leucine-rich repeat receptor protein kinase EMS1"/>
    <property type="match status" value="1"/>
</dbReference>
<feature type="region of interest" description="Disordered" evidence="5">
    <location>
        <begin position="1"/>
        <end position="50"/>
    </location>
</feature>
<dbReference type="Proteomes" id="UP001153069">
    <property type="component" value="Unassembled WGS sequence"/>
</dbReference>
<keyword evidence="6" id="KW-0472">Membrane</keyword>
<dbReference type="InterPro" id="IPR001611">
    <property type="entry name" value="Leu-rich_rpt"/>
</dbReference>
<proteinExistence type="predicted"/>
<dbReference type="PANTHER" id="PTHR48057">
    <property type="entry name" value="LEUCINE-RICH REPEAT SERINE/THREONINE-PROTEIN KINASE 1"/>
    <property type="match status" value="1"/>
</dbReference>
<name>A0A9N8HA75_9STRA</name>
<keyword evidence="7" id="KW-0808">Transferase</keyword>
<evidence type="ECO:0000313" key="8">
    <source>
        <dbReference type="Proteomes" id="UP001153069"/>
    </source>
</evidence>
<feature type="region of interest" description="Disordered" evidence="5">
    <location>
        <begin position="161"/>
        <end position="185"/>
    </location>
</feature>
<evidence type="ECO:0000313" key="7">
    <source>
        <dbReference type="EMBL" id="CAB9507488.1"/>
    </source>
</evidence>
<dbReference type="Gene3D" id="3.80.10.10">
    <property type="entry name" value="Ribonuclease Inhibitor"/>
    <property type="match status" value="2"/>
</dbReference>
<dbReference type="AlphaFoldDB" id="A0A9N8HA75"/>
<dbReference type="InterPro" id="IPR032675">
    <property type="entry name" value="LRR_dom_sf"/>
</dbReference>
<accession>A0A9N8HA75</accession>
<comment type="subcellular location">
    <subcellularLocation>
        <location evidence="1">Cell membrane</location>
    </subcellularLocation>
</comment>
<dbReference type="OrthoDB" id="1535479at2759"/>
<evidence type="ECO:0000256" key="2">
    <source>
        <dbReference type="ARBA" id="ARBA00022475"/>
    </source>
</evidence>
<keyword evidence="8" id="KW-1185">Reference proteome</keyword>
<dbReference type="EMBL" id="CAICTM010000307">
    <property type="protein sequence ID" value="CAB9507488.1"/>
    <property type="molecule type" value="Genomic_DNA"/>
</dbReference>
<keyword evidence="6" id="KW-1133">Transmembrane helix</keyword>
<dbReference type="InterPro" id="IPR052595">
    <property type="entry name" value="LRRC69/RLP"/>
</dbReference>
<keyword evidence="4" id="KW-0677">Repeat</keyword>
<feature type="compositionally biased region" description="Basic and acidic residues" evidence="5">
    <location>
        <begin position="19"/>
        <end position="33"/>
    </location>
</feature>
<evidence type="ECO:0000256" key="5">
    <source>
        <dbReference type="SAM" id="MobiDB-lite"/>
    </source>
</evidence>
<evidence type="ECO:0000256" key="3">
    <source>
        <dbReference type="ARBA" id="ARBA00022614"/>
    </source>
</evidence>
<evidence type="ECO:0000256" key="1">
    <source>
        <dbReference type="ARBA" id="ARBA00004236"/>
    </source>
</evidence>
<dbReference type="GO" id="GO:0016301">
    <property type="term" value="F:kinase activity"/>
    <property type="evidence" value="ECO:0007669"/>
    <property type="project" value="UniProtKB-KW"/>
</dbReference>
<keyword evidence="7" id="KW-0418">Kinase</keyword>
<sequence>MEEPTKNARLMTKEEDETDVPKDMAKGGSKDGLEEVAQATESRLRQAKEFESPLSQAMNVALSTDDYDPINGILEVTPGSHIMANLTDNAEILDGVLPMPSLRPIHQQFSSMGPGAFSATPGMELERVETISHSLVGAPPSREFAATREDHDDDEELACHPYPKNHAVQPEDSPINNDDEVSPASMDRGLAVANPVEEALPHHLLPQAQNVDAEQETARTRVQRTKQIKTYLLLAAILLIAIIMILVAVLVPENNQDLEEPTLSGVESPKTEPPTTSPTILSIAWDGLPMSTLNALKDPSSPQARAYDWLLNDPNGTAYPQWRIQQRFALAVFYFSTGGEDWILQEDWLSYDVDECSWYVRKLVGGEEDFFLFEGNTEVTAELQYLDSVCDDDGQYLHLVFTENNMEGTLPPEISLLSNSLVNLEVGSNENLYGVIPSEIGLLTNLLRFYADRSLHSGQIPTEIGKLSLLQELELGHNPLTGSIPSEIGNMGALSFLSLVYCVGLSGAFPTEIYRLTNMVTLRAQALKGLTGGDLLPEIGQMTKLKEFLTAYVPFNGSIPTEIGMLSNLSKLNLYECHITGSLPTELFLLTNMVRLDLDVNEMTGTLPTDFGLLSNLSMFVMHGNSFTGTLPASIFESWGQLTFLTMNHNNLEGPLPTELGLLTSMEKMWLNHNRFSGSIPSELGLLSKVTDLRLGDTNLTGSIPEALSDLDGLELLTVSNTSLTGSIPGSLCDRLWDMIYTCNTYYGLYTFCYDVEKVNFTCSSTNLCGCDACEMCNTTG</sequence>
<gene>
    <name evidence="7" type="ORF">SEMRO_308_G113590.1</name>
</gene>
<dbReference type="SUPFAM" id="SSF52058">
    <property type="entry name" value="L domain-like"/>
    <property type="match status" value="1"/>
</dbReference>
<evidence type="ECO:0000256" key="4">
    <source>
        <dbReference type="ARBA" id="ARBA00022737"/>
    </source>
</evidence>
<dbReference type="PANTHER" id="PTHR48057:SF7">
    <property type="entry name" value="LEUCINE-RICH REPEAT SERINE_THREONINE-PROTEIN KINASE 1"/>
    <property type="match status" value="1"/>
</dbReference>
<evidence type="ECO:0000256" key="6">
    <source>
        <dbReference type="SAM" id="Phobius"/>
    </source>
</evidence>
<dbReference type="FunFam" id="3.80.10.10:FF:000041">
    <property type="entry name" value="LRR receptor-like serine/threonine-protein kinase ERECTA"/>
    <property type="match status" value="1"/>
</dbReference>
<keyword evidence="3" id="KW-0433">Leucine-rich repeat</keyword>
<protein>
    <submittedName>
        <fullName evidence="7">LRR receptor-like serine threonine-protein kinase</fullName>
    </submittedName>
</protein>
<reference evidence="7" key="1">
    <citation type="submission" date="2020-06" db="EMBL/GenBank/DDBJ databases">
        <authorList>
            <consortium name="Plant Systems Biology data submission"/>
        </authorList>
    </citation>
    <scope>NUCLEOTIDE SEQUENCE</scope>
    <source>
        <strain evidence="7">D6</strain>
    </source>
</reference>
<feature type="transmembrane region" description="Helical" evidence="6">
    <location>
        <begin position="231"/>
        <end position="251"/>
    </location>
</feature>
<keyword evidence="7" id="KW-0675">Receptor</keyword>
<dbReference type="GO" id="GO:0005886">
    <property type="term" value="C:plasma membrane"/>
    <property type="evidence" value="ECO:0007669"/>
    <property type="project" value="UniProtKB-SubCell"/>
</dbReference>
<keyword evidence="6" id="KW-0812">Transmembrane</keyword>
<comment type="caution">
    <text evidence="7">The sequence shown here is derived from an EMBL/GenBank/DDBJ whole genome shotgun (WGS) entry which is preliminary data.</text>
</comment>